<dbReference type="PROSITE" id="PS51827">
    <property type="entry name" value="XTBD"/>
    <property type="match status" value="1"/>
</dbReference>
<evidence type="ECO:0000259" key="7">
    <source>
        <dbReference type="PROSITE" id="PS51827"/>
    </source>
</evidence>
<dbReference type="InterPro" id="IPR021859">
    <property type="entry name" value="XTBD"/>
</dbReference>
<evidence type="ECO:0000259" key="6">
    <source>
        <dbReference type="PROSITE" id="PS50137"/>
    </source>
</evidence>
<dbReference type="AlphaFoldDB" id="A0A7K9BVA0"/>
<organism evidence="8 9">
    <name type="scientific">Psilopogon haemacephalus</name>
    <name type="common">coppersmith barbet</name>
    <dbReference type="NCBI Taxonomy" id="2585815"/>
    <lineage>
        <taxon>Eukaryota</taxon>
        <taxon>Metazoa</taxon>
        <taxon>Chordata</taxon>
        <taxon>Craniata</taxon>
        <taxon>Vertebrata</taxon>
        <taxon>Euteleostomi</taxon>
        <taxon>Archelosauria</taxon>
        <taxon>Archosauria</taxon>
        <taxon>Dinosauria</taxon>
        <taxon>Saurischia</taxon>
        <taxon>Theropoda</taxon>
        <taxon>Coelurosauria</taxon>
        <taxon>Aves</taxon>
        <taxon>Neognathae</taxon>
        <taxon>Neoaves</taxon>
        <taxon>Telluraves</taxon>
        <taxon>Coraciimorphae</taxon>
        <taxon>Piciformes</taxon>
        <taxon>Megalaimidae</taxon>
        <taxon>Psilopogon</taxon>
    </lineage>
</organism>
<feature type="region of interest" description="Disordered" evidence="5">
    <location>
        <begin position="101"/>
        <end position="230"/>
    </location>
</feature>
<dbReference type="PANTHER" id="PTHR16148:SF11">
    <property type="entry name" value="CDKN2A-INTERACTING PROTEIN"/>
    <property type="match status" value="1"/>
</dbReference>
<dbReference type="EMBL" id="VWZI01005954">
    <property type="protein sequence ID" value="NXG43798.1"/>
    <property type="molecule type" value="Genomic_DNA"/>
</dbReference>
<keyword evidence="4" id="KW-0694">RNA-binding</keyword>
<dbReference type="GO" id="GO:0005730">
    <property type="term" value="C:nucleolus"/>
    <property type="evidence" value="ECO:0007669"/>
    <property type="project" value="TreeGrafter"/>
</dbReference>
<evidence type="ECO:0000256" key="5">
    <source>
        <dbReference type="SAM" id="MobiDB-lite"/>
    </source>
</evidence>
<feature type="region of interest" description="Disordered" evidence="5">
    <location>
        <begin position="403"/>
        <end position="428"/>
    </location>
</feature>
<accession>A0A7K9BVA0</accession>
<comment type="subcellular location">
    <subcellularLocation>
        <location evidence="1">Nucleus</location>
        <location evidence="1">Nucleoplasm</location>
    </subcellularLocation>
</comment>
<feature type="compositionally biased region" description="Polar residues" evidence="5">
    <location>
        <begin position="189"/>
        <end position="199"/>
    </location>
</feature>
<dbReference type="Pfam" id="PF11952">
    <property type="entry name" value="XTBD"/>
    <property type="match status" value="1"/>
</dbReference>
<feature type="domain" description="XRN2-binding (XTBD)" evidence="7">
    <location>
        <begin position="12"/>
        <end position="108"/>
    </location>
</feature>
<proteinExistence type="inferred from homology"/>
<dbReference type="InterPro" id="IPR014720">
    <property type="entry name" value="dsRBD_dom"/>
</dbReference>
<protein>
    <submittedName>
        <fullName evidence="8">CARF protein</fullName>
    </submittedName>
</protein>
<comment type="similarity">
    <text evidence="2">Belongs to the CARF family.</text>
</comment>
<keyword evidence="9" id="KW-1185">Reference proteome</keyword>
<feature type="non-terminal residue" evidence="8">
    <location>
        <position position="586"/>
    </location>
</feature>
<feature type="non-terminal residue" evidence="8">
    <location>
        <position position="1"/>
    </location>
</feature>
<dbReference type="Proteomes" id="UP000574528">
    <property type="component" value="Unassembled WGS sequence"/>
</dbReference>
<dbReference type="GO" id="GO:0005654">
    <property type="term" value="C:nucleoplasm"/>
    <property type="evidence" value="ECO:0007669"/>
    <property type="project" value="UniProtKB-SubCell"/>
</dbReference>
<feature type="compositionally biased region" description="Polar residues" evidence="5">
    <location>
        <begin position="163"/>
        <end position="179"/>
    </location>
</feature>
<dbReference type="PANTHER" id="PTHR16148">
    <property type="entry name" value="NF-KAPPA-B-REPRESSING FACTOR-RELATED"/>
    <property type="match status" value="1"/>
</dbReference>
<dbReference type="InterPro" id="IPR058828">
    <property type="entry name" value="DSRM_CARF/NKRF"/>
</dbReference>
<feature type="compositionally biased region" description="Low complexity" evidence="5">
    <location>
        <begin position="221"/>
        <end position="230"/>
    </location>
</feature>
<evidence type="ECO:0000256" key="4">
    <source>
        <dbReference type="PROSITE-ProRule" id="PRU00266"/>
    </source>
</evidence>
<evidence type="ECO:0000256" key="2">
    <source>
        <dbReference type="ARBA" id="ARBA00010053"/>
    </source>
</evidence>
<dbReference type="Pfam" id="PF26535">
    <property type="entry name" value="DSRM_CARF"/>
    <property type="match status" value="1"/>
</dbReference>
<gene>
    <name evidence="8" type="primary">Cdkn2aip</name>
    <name evidence="8" type="ORF">PSIHAE_R12064</name>
</gene>
<reference evidence="8 9" key="1">
    <citation type="submission" date="2019-09" db="EMBL/GenBank/DDBJ databases">
        <title>Bird 10,000 Genomes (B10K) Project - Family phase.</title>
        <authorList>
            <person name="Zhang G."/>
        </authorList>
    </citation>
    <scope>NUCLEOTIDE SEQUENCE [LARGE SCALE GENOMIC DNA]</scope>
    <source>
        <strain evidence="8">B10K-DU-001-24</strain>
        <tissue evidence="8">Muscle</tissue>
    </source>
</reference>
<dbReference type="GO" id="GO:0003723">
    <property type="term" value="F:RNA binding"/>
    <property type="evidence" value="ECO:0007669"/>
    <property type="project" value="UniProtKB-UniRule"/>
</dbReference>
<evidence type="ECO:0000256" key="3">
    <source>
        <dbReference type="ARBA" id="ARBA00023242"/>
    </source>
</evidence>
<evidence type="ECO:0000256" key="1">
    <source>
        <dbReference type="ARBA" id="ARBA00004642"/>
    </source>
</evidence>
<feature type="compositionally biased region" description="Basic and acidic residues" evidence="5">
    <location>
        <begin position="114"/>
        <end position="162"/>
    </location>
</feature>
<dbReference type="PROSITE" id="PS50137">
    <property type="entry name" value="DS_RBD"/>
    <property type="match status" value="1"/>
</dbReference>
<feature type="compositionally biased region" description="Polar residues" evidence="5">
    <location>
        <begin position="409"/>
        <end position="423"/>
    </location>
</feature>
<keyword evidence="3" id="KW-0539">Nucleus</keyword>
<dbReference type="OrthoDB" id="2359216at2759"/>
<name>A0A7K9BVA0_9PICI</name>
<comment type="caution">
    <text evidence="8">The sequence shown here is derived from an EMBL/GenBank/DDBJ whole genome shotgun (WGS) entry which is preliminary data.</text>
</comment>
<sequence length="586" mass="61456">PLGRTAEEGAWAEALRGACEPEHHWRFRREFLLRNVGEPPAAGSAQLQRLVSLSMVWANHVFLGCRYPPQVMEKALEMAEGIQVTGAPVRTTRDELVAKVKKRGISSSNEGVEEPSKKRAVEKSKDAKDTGKDMKTTKAEALKETESTLPKKQERDTSKDPENSQSASTSDQEMVTASNVEKEGKPANAENTTEQNPSSFEKESEDNTLQTAAVPPTTKSTPQTTAAAVPPTTKSILQAAVVPTTKSTLQAVAAAVPPTIKSTPLTAAVPPAAKTTVQTSATLLSSKTQPSASASVSKSGAQVSSSLLLAPKSSTQVGASLLLASKGTAKVSSTLLASKSSAEVAASLLAARSGAQQGSSLLNSKSSAQVAASLLAARSGAQQGPSSLASRGGAQAGASLLASKGGTQAGSPQLASKSSSQAGENPAKALCKPLTSEDAKERQPFFNRLYKAVAWKLVAVGGFSPNVNHAELLNSSIQSVKATLDVAFVPLKELADLPQNKSSLENIVCELRCKSVYLGTGCGKSMENAKAVASREALKLFLKKKVIVKICKRKYKGSEIEDLVLLDEESKPSNLPPALRNPREIL</sequence>
<evidence type="ECO:0000313" key="8">
    <source>
        <dbReference type="EMBL" id="NXG43798.1"/>
    </source>
</evidence>
<feature type="domain" description="DRBM" evidence="6">
    <location>
        <begin position="468"/>
        <end position="543"/>
    </location>
</feature>
<evidence type="ECO:0000313" key="9">
    <source>
        <dbReference type="Proteomes" id="UP000574528"/>
    </source>
</evidence>